<dbReference type="GeneID" id="37016522"/>
<dbReference type="PANTHER" id="PTHR13677:SF0">
    <property type="entry name" value="LD41638P"/>
    <property type="match status" value="1"/>
</dbReference>
<feature type="compositionally biased region" description="Polar residues" evidence="2">
    <location>
        <begin position="170"/>
        <end position="181"/>
    </location>
</feature>
<protein>
    <submittedName>
        <fullName evidence="4">DUF1630-domain-containing protein</fullName>
    </submittedName>
</protein>
<feature type="compositionally biased region" description="Polar residues" evidence="2">
    <location>
        <begin position="46"/>
        <end position="57"/>
    </location>
</feature>
<feature type="region of interest" description="Disordered" evidence="2">
    <location>
        <begin position="1"/>
        <end position="324"/>
    </location>
</feature>
<feature type="compositionally biased region" description="Low complexity" evidence="2">
    <location>
        <begin position="234"/>
        <end position="257"/>
    </location>
</feature>
<feature type="compositionally biased region" description="Polar residues" evidence="2">
    <location>
        <begin position="284"/>
        <end position="293"/>
    </location>
</feature>
<dbReference type="PROSITE" id="PS50211">
    <property type="entry name" value="DENN"/>
    <property type="match status" value="1"/>
</dbReference>
<keyword evidence="5" id="KW-1185">Reference proteome</keyword>
<evidence type="ECO:0000313" key="5">
    <source>
        <dbReference type="Proteomes" id="UP000245942"/>
    </source>
</evidence>
<evidence type="ECO:0000259" key="3">
    <source>
        <dbReference type="PROSITE" id="PS50211"/>
    </source>
</evidence>
<dbReference type="GO" id="GO:0005085">
    <property type="term" value="F:guanyl-nucleotide exchange factor activity"/>
    <property type="evidence" value="ECO:0007669"/>
    <property type="project" value="InterPro"/>
</dbReference>
<dbReference type="STRING" id="1684307.A0A316UDF6"/>
<feature type="compositionally biased region" description="Polar residues" evidence="2">
    <location>
        <begin position="15"/>
        <end position="26"/>
    </location>
</feature>
<sequence>MSRQPGLSANGHITPGSSLASRNNPPSLAMRSASPIQPEGKEGNSGDLSLSTLNLASSPDAEEDLGDWSPKQNSLPYPAQSRAVPQPRAASGASLSNDASPSSANGPERHAMPEWAKRSTAFAPSRSSLESSASGGAYYSAEEDATNHSDRRSTPPQPIAPGSDVLRTPGRSSSKDWTATPRSKASSSGSMDAPSSPSITARRASLTSHKTPRSSSLKQPPSNKMSSNDASRPGSSQTSASGGSSRLTTTSGGTPLGRKGRVPSAVSLQEPLRERTSSRRGHTAAQSPSSPTFSLEAGSPSANQGRQDNSASISGSGQGIDIASQPTAAPIGAAVQAQTDKHLLQRWILSIGVVNFDLEKGPDLERLWPPLDISREEKDNIAFSSFPDTSIFDVGDISFSFRVREVPLEASTSSPPRFAPSPSTLGAPLSIANDRTPRSRREHSRKLGSSGDNSLGVKSLFTRASYSGRNALQTDSHQQEGINGGGDISSGKQDEMKDVAENEITSDRSSIDIAAKTILVNSQEYDITEASAVLTQETLATSSVSSGLANVSACKISNSSSSSYIYGYTFFRQKRDASIRRGYFQKSLVILSHLPYVALFGQIANRLGPLYFEYGDPILEAFASSVTKWPNPSPGATLPLPMVGSVLWVQLPLGRQSQSSNATEAILPPSDPNTVGKSLSTAMIKQQDQRRGEVPVAGSTEEEPLLASIPTTPLVEVFKEALADMWLVWECVLLAEPIFVIGPDPKMCSEAVWHLLDICRPIPHAGDFRPFFTIHDYDFKNLANRKQPPAGTIIGCTNAFMAQACSHWPHVLRVGKAAVKLGTAGKYGSKGGSGVKSSGVAGGTGAGGGGPEHLPGFVSKRKRRISKDRPLLKKIQEMMEKGDNVEGANAMLRRYFTDITERFLAPLNRYISSLIPAEGSGEGANIKPFETEGFLASLKAHGTPLPIRSRSLPTGSAVRQSLYLDFLRSPNFGFYLTERIAFYRTRNPEPSSRKTRFEQGFGR</sequence>
<feature type="compositionally biased region" description="Low complexity" evidence="2">
    <location>
        <begin position="183"/>
        <end position="198"/>
    </location>
</feature>
<dbReference type="RefSeq" id="XP_025350078.1">
    <property type="nucleotide sequence ID" value="XM_025494788.1"/>
</dbReference>
<feature type="compositionally biased region" description="Polar residues" evidence="2">
    <location>
        <begin position="471"/>
        <end position="481"/>
    </location>
</feature>
<reference evidence="4 5" key="1">
    <citation type="journal article" date="2018" name="Mol. Biol. Evol.">
        <title>Broad Genomic Sampling Reveals a Smut Pathogenic Ancestry of the Fungal Clade Ustilaginomycotina.</title>
        <authorList>
            <person name="Kijpornyongpan T."/>
            <person name="Mondo S.J."/>
            <person name="Barry K."/>
            <person name="Sandor L."/>
            <person name="Lee J."/>
            <person name="Lipzen A."/>
            <person name="Pangilinan J."/>
            <person name="LaButti K."/>
            <person name="Hainaut M."/>
            <person name="Henrissat B."/>
            <person name="Grigoriev I.V."/>
            <person name="Spatafora J.W."/>
            <person name="Aime M.C."/>
        </authorList>
    </citation>
    <scope>NUCLEOTIDE SEQUENCE [LARGE SCALE GENOMIC DNA]</scope>
    <source>
        <strain evidence="4 5">MCA 4718</strain>
    </source>
</reference>
<dbReference type="GO" id="GO:0055037">
    <property type="term" value="C:recycling endosome"/>
    <property type="evidence" value="ECO:0007669"/>
    <property type="project" value="TreeGrafter"/>
</dbReference>
<feature type="domain" description="UDENN" evidence="3">
    <location>
        <begin position="349"/>
        <end position="987"/>
    </location>
</feature>
<feature type="region of interest" description="Disordered" evidence="2">
    <location>
        <begin position="471"/>
        <end position="493"/>
    </location>
</feature>
<gene>
    <name evidence="4" type="ORF">BCV69DRAFT_310421</name>
</gene>
<feature type="compositionally biased region" description="Basic and acidic residues" evidence="2">
    <location>
        <begin position="107"/>
        <end position="117"/>
    </location>
</feature>
<organism evidence="4 5">
    <name type="scientific">Pseudomicrostroma glucosiphilum</name>
    <dbReference type="NCBI Taxonomy" id="1684307"/>
    <lineage>
        <taxon>Eukaryota</taxon>
        <taxon>Fungi</taxon>
        <taxon>Dikarya</taxon>
        <taxon>Basidiomycota</taxon>
        <taxon>Ustilaginomycotina</taxon>
        <taxon>Exobasidiomycetes</taxon>
        <taxon>Microstromatales</taxon>
        <taxon>Microstromatales incertae sedis</taxon>
        <taxon>Pseudomicrostroma</taxon>
    </lineage>
</organism>
<dbReference type="PANTHER" id="PTHR13677">
    <property type="entry name" value="LD41638P"/>
    <property type="match status" value="1"/>
</dbReference>
<dbReference type="Proteomes" id="UP000245942">
    <property type="component" value="Unassembled WGS sequence"/>
</dbReference>
<feature type="compositionally biased region" description="Polar residues" evidence="2">
    <location>
        <begin position="300"/>
        <end position="315"/>
    </location>
</feature>
<evidence type="ECO:0000256" key="2">
    <source>
        <dbReference type="SAM" id="MobiDB-lite"/>
    </source>
</evidence>
<feature type="region of interest" description="Disordered" evidence="2">
    <location>
        <begin position="828"/>
        <end position="860"/>
    </location>
</feature>
<dbReference type="InterPro" id="IPR024224">
    <property type="entry name" value="DENND6"/>
</dbReference>
<evidence type="ECO:0000256" key="1">
    <source>
        <dbReference type="ARBA" id="ARBA00007159"/>
    </source>
</evidence>
<dbReference type="AlphaFoldDB" id="A0A316UDF6"/>
<feature type="compositionally biased region" description="Low complexity" evidence="2">
    <location>
        <begin position="125"/>
        <end position="140"/>
    </location>
</feature>
<dbReference type="EMBL" id="KZ819322">
    <property type="protein sequence ID" value="PWN22918.1"/>
    <property type="molecule type" value="Genomic_DNA"/>
</dbReference>
<accession>A0A316UDF6</accession>
<proteinExistence type="inferred from homology"/>
<feature type="compositionally biased region" description="Polar residues" evidence="2">
    <location>
        <begin position="205"/>
        <end position="230"/>
    </location>
</feature>
<dbReference type="OrthoDB" id="10265409at2759"/>
<dbReference type="InterPro" id="IPR037516">
    <property type="entry name" value="Tripartite_DENN"/>
</dbReference>
<feature type="compositionally biased region" description="Gly residues" evidence="2">
    <location>
        <begin position="828"/>
        <end position="851"/>
    </location>
</feature>
<name>A0A316UDF6_9BASI</name>
<comment type="similarity">
    <text evidence="1">Belongs to the DENND6 family.</text>
</comment>
<evidence type="ECO:0000313" key="4">
    <source>
        <dbReference type="EMBL" id="PWN22918.1"/>
    </source>
</evidence>
<feature type="region of interest" description="Disordered" evidence="2">
    <location>
        <begin position="410"/>
        <end position="455"/>
    </location>
</feature>
<feature type="compositionally biased region" description="Polar residues" evidence="2">
    <location>
        <begin position="93"/>
        <end position="105"/>
    </location>
</feature>